<dbReference type="InterPro" id="IPR045584">
    <property type="entry name" value="Pilin-like"/>
</dbReference>
<dbReference type="InterPro" id="IPR012902">
    <property type="entry name" value="N_methyl_site"/>
</dbReference>
<dbReference type="Gene3D" id="3.30.700.10">
    <property type="entry name" value="Glycoprotein, Type 4 Pilin"/>
    <property type="match status" value="1"/>
</dbReference>
<dbReference type="KEGG" id="bwh:A9C19_05405"/>
<dbReference type="SUPFAM" id="SSF54523">
    <property type="entry name" value="Pili subunits"/>
    <property type="match status" value="1"/>
</dbReference>
<evidence type="ECO:0000313" key="4">
    <source>
        <dbReference type="EMBL" id="APH04222.1"/>
    </source>
</evidence>
<keyword evidence="2" id="KW-0178">Competence</keyword>
<dbReference type="OrthoDB" id="2454081at2"/>
<evidence type="ECO:0000256" key="3">
    <source>
        <dbReference type="SAM" id="Phobius"/>
    </source>
</evidence>
<organism evidence="4 5">
    <name type="scientific">Bacillus weihaiensis</name>
    <dbReference type="NCBI Taxonomy" id="1547283"/>
    <lineage>
        <taxon>Bacteria</taxon>
        <taxon>Bacillati</taxon>
        <taxon>Bacillota</taxon>
        <taxon>Bacilli</taxon>
        <taxon>Bacillales</taxon>
        <taxon>Bacillaceae</taxon>
        <taxon>Bacillus</taxon>
    </lineage>
</organism>
<dbReference type="RefSeq" id="WP_072579015.1">
    <property type="nucleotide sequence ID" value="NZ_CP016020.1"/>
</dbReference>
<comment type="subcellular location">
    <subcellularLocation>
        <location evidence="1">Cell surface</location>
    </subcellularLocation>
</comment>
<feature type="transmembrane region" description="Helical" evidence="3">
    <location>
        <begin position="12"/>
        <end position="35"/>
    </location>
</feature>
<dbReference type="STRING" id="1547283.A9C19_05405"/>
<dbReference type="GO" id="GO:0009986">
    <property type="term" value="C:cell surface"/>
    <property type="evidence" value="ECO:0007669"/>
    <property type="project" value="UniProtKB-SubCell"/>
</dbReference>
<protein>
    <recommendedName>
        <fullName evidence="6">Prepilin-type N-terminal cleavage/methylation domain-containing protein</fullName>
    </recommendedName>
</protein>
<dbReference type="Pfam" id="PF07963">
    <property type="entry name" value="N_methyl"/>
    <property type="match status" value="1"/>
</dbReference>
<dbReference type="GO" id="GO:0030420">
    <property type="term" value="P:establishment of competence for transformation"/>
    <property type="evidence" value="ECO:0007669"/>
    <property type="project" value="UniProtKB-KW"/>
</dbReference>
<sequence length="155" mass="16149">MFKKLVKNERGLTLIELLAVVVILGIIAAIAIPAIGGMINNSKEDAHIANAKQIANAARLFATTGDEVGTDNVVTLAELISAGHLEPITDPSSKGNVYLASETKVTVDDYKKPTVFKVTLVGGTATAKATYTNSAGIAKDASDLVRSDIVLDGVK</sequence>
<evidence type="ECO:0008006" key="6">
    <source>
        <dbReference type="Google" id="ProtNLM"/>
    </source>
</evidence>
<dbReference type="AlphaFoldDB" id="A0A1L3MPI7"/>
<dbReference type="PROSITE" id="PS00409">
    <property type="entry name" value="PROKAR_NTER_METHYL"/>
    <property type="match status" value="1"/>
</dbReference>
<keyword evidence="3" id="KW-0812">Transmembrane</keyword>
<evidence type="ECO:0000313" key="5">
    <source>
        <dbReference type="Proteomes" id="UP000181936"/>
    </source>
</evidence>
<keyword evidence="3" id="KW-1133">Transmembrane helix</keyword>
<keyword evidence="5" id="KW-1185">Reference proteome</keyword>
<name>A0A1L3MPI7_9BACI</name>
<reference evidence="4 5" key="1">
    <citation type="journal article" date="2016" name="Sci. Rep.">
        <title>Complete genome sequence and transcriptomic analysis of a novel marine strain Bacillus weihaiensis reveals the mechanism of brown algae degradation.</title>
        <authorList>
            <person name="Zhu Y."/>
            <person name="Chen P."/>
            <person name="Bao Y."/>
            <person name="Men Y."/>
            <person name="Zeng Y."/>
            <person name="Yang J."/>
            <person name="Sun J."/>
            <person name="Sun Y."/>
        </authorList>
    </citation>
    <scope>NUCLEOTIDE SEQUENCE [LARGE SCALE GENOMIC DNA]</scope>
    <source>
        <strain evidence="4 5">Alg07</strain>
    </source>
</reference>
<dbReference type="EMBL" id="CP016020">
    <property type="protein sequence ID" value="APH04222.1"/>
    <property type="molecule type" value="Genomic_DNA"/>
</dbReference>
<proteinExistence type="predicted"/>
<accession>A0A1L3MPI7</accession>
<dbReference type="Proteomes" id="UP000181936">
    <property type="component" value="Chromosome"/>
</dbReference>
<keyword evidence="3" id="KW-0472">Membrane</keyword>
<evidence type="ECO:0000256" key="1">
    <source>
        <dbReference type="ARBA" id="ARBA00004241"/>
    </source>
</evidence>
<evidence type="ECO:0000256" key="2">
    <source>
        <dbReference type="ARBA" id="ARBA00023287"/>
    </source>
</evidence>
<gene>
    <name evidence="4" type="ORF">A9C19_05405</name>
</gene>
<dbReference type="NCBIfam" id="TIGR02532">
    <property type="entry name" value="IV_pilin_GFxxxE"/>
    <property type="match status" value="1"/>
</dbReference>